<evidence type="ECO:0000313" key="2">
    <source>
        <dbReference type="Proteomes" id="UP001186041"/>
    </source>
</evidence>
<evidence type="ECO:0000313" key="1">
    <source>
        <dbReference type="EMBL" id="MDV7295659.1"/>
    </source>
</evidence>
<gene>
    <name evidence="1" type="ORF">R4485_36535</name>
</gene>
<dbReference type="RefSeq" id="WP_165588945.1">
    <property type="nucleotide sequence ID" value="NZ_JARUKS010000011.1"/>
</dbReference>
<sequence>MGVSAVESAVTRVLSDHGGSGAIAVVRWLVTGEHVVGDGGFTIDRGWPLPGLPDA</sequence>
<organism evidence="1 2">
    <name type="scientific">Mycolicibacterium fortuitum</name>
    <name type="common">Mycobacterium fortuitum</name>
    <dbReference type="NCBI Taxonomy" id="1766"/>
    <lineage>
        <taxon>Bacteria</taxon>
        <taxon>Bacillati</taxon>
        <taxon>Actinomycetota</taxon>
        <taxon>Actinomycetes</taxon>
        <taxon>Mycobacteriales</taxon>
        <taxon>Mycobacteriaceae</taxon>
        <taxon>Mycolicibacterium</taxon>
    </lineage>
</organism>
<name>A0AAE4VLA8_MYCFO</name>
<protein>
    <submittedName>
        <fullName evidence="1">Uncharacterized protein</fullName>
    </submittedName>
</protein>
<dbReference type="EMBL" id="JAWLVV010000093">
    <property type="protein sequence ID" value="MDV7295659.1"/>
    <property type="molecule type" value="Genomic_DNA"/>
</dbReference>
<reference evidence="1" key="1">
    <citation type="submission" date="2023-10" db="EMBL/GenBank/DDBJ databases">
        <title>Mycolicibacterium fortuitum clinical isolates causing pulmonary infections in humans.</title>
        <authorList>
            <person name="Mejia-Ponce P.M."/>
            <person name="Zenteno-Cuevas R."/>
            <person name="Licona-Cassani C."/>
        </authorList>
    </citation>
    <scope>NUCLEOTIDE SEQUENCE</scope>
    <source>
        <strain evidence="1">M8</strain>
    </source>
</reference>
<dbReference type="AlphaFoldDB" id="A0AAE4VLA8"/>
<dbReference type="Proteomes" id="UP001186041">
    <property type="component" value="Unassembled WGS sequence"/>
</dbReference>
<proteinExistence type="predicted"/>
<accession>A0AAE4VLA8</accession>
<comment type="caution">
    <text evidence="1">The sequence shown here is derived from an EMBL/GenBank/DDBJ whole genome shotgun (WGS) entry which is preliminary data.</text>
</comment>